<keyword evidence="2" id="KW-1185">Reference proteome</keyword>
<name>A0ABV7HJH4_9GAMM</name>
<gene>
    <name evidence="1" type="ORF">ACFOEK_18240</name>
</gene>
<evidence type="ECO:0000313" key="1">
    <source>
        <dbReference type="EMBL" id="MFC3152986.1"/>
    </source>
</evidence>
<dbReference type="Proteomes" id="UP001595476">
    <property type="component" value="Unassembled WGS sequence"/>
</dbReference>
<protein>
    <submittedName>
        <fullName evidence="1">DUF3461 family protein</fullName>
    </submittedName>
</protein>
<dbReference type="InterPro" id="IPR020911">
    <property type="entry name" value="UPF0325"/>
</dbReference>
<sequence>MEYNALKSLGVKHTEDIEKYSLRSESDQDVLKIYHVRKKGELFQRSEKFKFPRGTRMVRSDEKPSEYKEISEVSSVLTHVLAELDDITNHVHDEHTVKEQILMDLRHLEKVVQNKIAEIESKLDRL</sequence>
<evidence type="ECO:0000313" key="2">
    <source>
        <dbReference type="Proteomes" id="UP001595476"/>
    </source>
</evidence>
<dbReference type="Pfam" id="PF11944">
    <property type="entry name" value="DUF3461"/>
    <property type="match status" value="1"/>
</dbReference>
<dbReference type="NCBIfam" id="NF010213">
    <property type="entry name" value="PRK13677.1"/>
    <property type="match status" value="1"/>
</dbReference>
<proteinExistence type="predicted"/>
<accession>A0ABV7HJH4</accession>
<dbReference type="EMBL" id="JBHRSZ010000007">
    <property type="protein sequence ID" value="MFC3152986.1"/>
    <property type="molecule type" value="Genomic_DNA"/>
</dbReference>
<organism evidence="1 2">
    <name type="scientific">Litoribrevibacter euphylliae</name>
    <dbReference type="NCBI Taxonomy" id="1834034"/>
    <lineage>
        <taxon>Bacteria</taxon>
        <taxon>Pseudomonadati</taxon>
        <taxon>Pseudomonadota</taxon>
        <taxon>Gammaproteobacteria</taxon>
        <taxon>Oceanospirillales</taxon>
        <taxon>Oceanospirillaceae</taxon>
        <taxon>Litoribrevibacter</taxon>
    </lineage>
</organism>
<reference evidence="2" key="1">
    <citation type="journal article" date="2019" name="Int. J. Syst. Evol. Microbiol.">
        <title>The Global Catalogue of Microorganisms (GCM) 10K type strain sequencing project: providing services to taxonomists for standard genome sequencing and annotation.</title>
        <authorList>
            <consortium name="The Broad Institute Genomics Platform"/>
            <consortium name="The Broad Institute Genome Sequencing Center for Infectious Disease"/>
            <person name="Wu L."/>
            <person name="Ma J."/>
        </authorList>
    </citation>
    <scope>NUCLEOTIDE SEQUENCE [LARGE SCALE GENOMIC DNA]</scope>
    <source>
        <strain evidence="2">KCTC 52438</strain>
    </source>
</reference>
<dbReference type="RefSeq" id="WP_386722907.1">
    <property type="nucleotide sequence ID" value="NZ_JBHRSZ010000007.1"/>
</dbReference>
<comment type="caution">
    <text evidence="1">The sequence shown here is derived from an EMBL/GenBank/DDBJ whole genome shotgun (WGS) entry which is preliminary data.</text>
</comment>